<feature type="domain" description="Methyltransferase" evidence="10">
    <location>
        <begin position="374"/>
        <end position="482"/>
    </location>
</feature>
<dbReference type="CDD" id="cd02440">
    <property type="entry name" value="AdoMet_MTases"/>
    <property type="match status" value="1"/>
</dbReference>
<dbReference type="SUPFAM" id="SSF159501">
    <property type="entry name" value="EreA/ChaN-like"/>
    <property type="match status" value="1"/>
</dbReference>
<reference evidence="11 12" key="1">
    <citation type="journal article" date="2018" name="Nat. Ecol. Evol.">
        <title>Genomic signatures of mitonuclear coevolution across populations of Tigriopus californicus.</title>
        <authorList>
            <person name="Barreto F.S."/>
            <person name="Watson E.T."/>
            <person name="Lima T.G."/>
            <person name="Willett C.S."/>
            <person name="Edmands S."/>
            <person name="Li W."/>
            <person name="Burton R.S."/>
        </authorList>
    </citation>
    <scope>NUCLEOTIDE SEQUENCE [LARGE SCALE GENOMIC DNA]</scope>
    <source>
        <strain evidence="11 12">San Diego</strain>
    </source>
</reference>
<dbReference type="PANTHER" id="PTHR43675:SF8">
    <property type="entry name" value="ARSENITE METHYLTRANSFERASE"/>
    <property type="match status" value="1"/>
</dbReference>
<dbReference type="Pfam" id="PF04187">
    <property type="entry name" value="Cofac_haem_bdg"/>
    <property type="match status" value="1"/>
</dbReference>
<dbReference type="Gene3D" id="3.40.50.150">
    <property type="entry name" value="Vaccinia Virus protein VP39"/>
    <property type="match status" value="1"/>
</dbReference>
<evidence type="ECO:0000313" key="12">
    <source>
        <dbReference type="Proteomes" id="UP000318571"/>
    </source>
</evidence>
<evidence type="ECO:0000256" key="2">
    <source>
        <dbReference type="ARBA" id="ARBA00022691"/>
    </source>
</evidence>
<dbReference type="Gene3D" id="3.40.50.11550">
    <property type="match status" value="1"/>
</dbReference>
<dbReference type="CDD" id="cd14727">
    <property type="entry name" value="ChanN-like"/>
    <property type="match status" value="1"/>
</dbReference>
<gene>
    <name evidence="11" type="ORF">TCAL_00189</name>
</gene>
<evidence type="ECO:0000256" key="8">
    <source>
        <dbReference type="ARBA" id="ARBA00048428"/>
    </source>
</evidence>
<dbReference type="AlphaFoldDB" id="A0A553P4Y0"/>
<protein>
    <recommendedName>
        <fullName evidence="5">Arsenite methyltransferase</fullName>
        <ecNumber evidence="4">2.1.1.137</ecNumber>
    </recommendedName>
</protein>
<evidence type="ECO:0000259" key="9">
    <source>
        <dbReference type="Pfam" id="PF04187"/>
    </source>
</evidence>
<evidence type="ECO:0000313" key="11">
    <source>
        <dbReference type="EMBL" id="TRY72743.1"/>
    </source>
</evidence>
<comment type="catalytic activity">
    <reaction evidence="6">
        <text>arsenic triglutathione + [thioredoxin]-dithiol + S-adenosyl-L-methionine + 2 H2O = methylarsonous acid + [thioredoxin]-disulfide + 3 glutathione + S-adenosyl-L-homocysteine + H(+)</text>
        <dbReference type="Rhea" id="RHEA:69460"/>
        <dbReference type="Rhea" id="RHEA-COMP:10698"/>
        <dbReference type="Rhea" id="RHEA-COMP:10700"/>
        <dbReference type="ChEBI" id="CHEBI:15377"/>
        <dbReference type="ChEBI" id="CHEBI:15378"/>
        <dbReference type="ChEBI" id="CHEBI:17826"/>
        <dbReference type="ChEBI" id="CHEBI:29950"/>
        <dbReference type="ChEBI" id="CHEBI:50058"/>
        <dbReference type="ChEBI" id="CHEBI:57856"/>
        <dbReference type="ChEBI" id="CHEBI:57925"/>
        <dbReference type="ChEBI" id="CHEBI:59789"/>
        <dbReference type="ChEBI" id="CHEBI:183640"/>
        <dbReference type="EC" id="2.1.1.137"/>
    </reaction>
</comment>
<organism evidence="11 12">
    <name type="scientific">Tigriopus californicus</name>
    <name type="common">Marine copepod</name>
    <dbReference type="NCBI Taxonomy" id="6832"/>
    <lineage>
        <taxon>Eukaryota</taxon>
        <taxon>Metazoa</taxon>
        <taxon>Ecdysozoa</taxon>
        <taxon>Arthropoda</taxon>
        <taxon>Crustacea</taxon>
        <taxon>Multicrustacea</taxon>
        <taxon>Hexanauplia</taxon>
        <taxon>Copepoda</taxon>
        <taxon>Harpacticoida</taxon>
        <taxon>Harpacticidae</taxon>
        <taxon>Tigriopus</taxon>
    </lineage>
</organism>
<sequence>MKAKWMDEKRVLCAKSGHRLGWSDLDKRLSAKRLVYIGEHHAQPEVVELELAIVDSMLRSLGGQNGSLYVVMEHFPMDRQDLLSKYLSGSLELNEFHESYQAETKEGHKLLAYEHLLEYVKAHQPKIRLLAGFPPRPFSRIAMNETRETVAEKAIELGFLTTEEELIPGSDLHYQFFEGLISGRPFAQSSPSDVDGNFRKIFPAQTLKDSVMAAMVTRCIRSSTGPEDKFIAICGSGHCEYGFGVPERVESSGVIGKDETLTVTVRDGDSYPKDENDATFSKNFESYQEDQHCLLPGDFIFFYGTHANDEQIKEEIASAYDKVGETANRRGDHKKARYMMSLLGYSNSQIDVAGEDVYNFQGVGNPHKHADLAAGHQVLDIGSGLGVDSFIAADAVGPQGQVIGIDISQNEVAHALVRAKMRALDHVHFEHADMEQIPLPSGSVDRVISNGAFCLAPNKEKAFREIHRVLKSEGGRFSVACSTLLHDHLDDKVKWPVCLRVFMPLSQVKTLLSDIGFTDLQVDMSDSKMSLEIDPQFVDRDGEFDPRGRKRIHFGSEEFQHLQDLDMNEICARVVISGRK</sequence>
<dbReference type="Pfam" id="PF13847">
    <property type="entry name" value="Methyltransf_31"/>
    <property type="match status" value="1"/>
</dbReference>
<dbReference type="STRING" id="6832.A0A553P4Y0"/>
<evidence type="ECO:0000256" key="5">
    <source>
        <dbReference type="ARBA" id="ARBA00034545"/>
    </source>
</evidence>
<evidence type="ECO:0000256" key="3">
    <source>
        <dbReference type="ARBA" id="ARBA00034487"/>
    </source>
</evidence>
<evidence type="ECO:0000256" key="1">
    <source>
        <dbReference type="ARBA" id="ARBA00022679"/>
    </source>
</evidence>
<keyword evidence="12" id="KW-1185">Reference proteome</keyword>
<keyword evidence="2" id="KW-0949">S-adenosyl-L-methionine</keyword>
<dbReference type="InterPro" id="IPR026669">
    <property type="entry name" value="Arsenite_MeTrfase-like"/>
</dbReference>
<feature type="domain" description="Haem-binding uptake Tiki superfamily ChaN" evidence="9">
    <location>
        <begin position="27"/>
        <end position="249"/>
    </location>
</feature>
<evidence type="ECO:0000256" key="4">
    <source>
        <dbReference type="ARBA" id="ARBA00034521"/>
    </source>
</evidence>
<comment type="catalytic activity">
    <reaction evidence="8">
        <text>arsenic triglutathione + 3 [thioredoxin]-dithiol + 3 S-adenosyl-L-methionine = trimethylarsine + 3 [thioredoxin]-disulfide + 3 glutathione + 3 S-adenosyl-L-homocysteine + 3 H(+)</text>
        <dbReference type="Rhea" id="RHEA:69432"/>
        <dbReference type="Rhea" id="RHEA-COMP:10698"/>
        <dbReference type="Rhea" id="RHEA-COMP:10700"/>
        <dbReference type="ChEBI" id="CHEBI:15378"/>
        <dbReference type="ChEBI" id="CHEBI:27130"/>
        <dbReference type="ChEBI" id="CHEBI:29950"/>
        <dbReference type="ChEBI" id="CHEBI:50058"/>
        <dbReference type="ChEBI" id="CHEBI:57856"/>
        <dbReference type="ChEBI" id="CHEBI:57925"/>
        <dbReference type="ChEBI" id="CHEBI:59789"/>
        <dbReference type="ChEBI" id="CHEBI:183640"/>
        <dbReference type="EC" id="2.1.1.137"/>
    </reaction>
</comment>
<evidence type="ECO:0000256" key="6">
    <source>
        <dbReference type="ARBA" id="ARBA00047941"/>
    </source>
</evidence>
<dbReference type="InterPro" id="IPR025714">
    <property type="entry name" value="Methyltranfer_dom"/>
</dbReference>
<dbReference type="EC" id="2.1.1.137" evidence="4"/>
<comment type="similarity">
    <text evidence="3">Belongs to the methyltransferase superfamily. Arsenite methyltransferase family.</text>
</comment>
<proteinExistence type="inferred from homology"/>
<evidence type="ECO:0000256" key="7">
    <source>
        <dbReference type="ARBA" id="ARBA00047943"/>
    </source>
</evidence>
<name>A0A553P4Y0_TIGCA</name>
<evidence type="ECO:0000259" key="10">
    <source>
        <dbReference type="Pfam" id="PF13847"/>
    </source>
</evidence>
<dbReference type="InterPro" id="IPR007314">
    <property type="entry name" value="Cofac_haem-bd_dom"/>
</dbReference>
<dbReference type="InterPro" id="IPR029063">
    <property type="entry name" value="SAM-dependent_MTases_sf"/>
</dbReference>
<dbReference type="GO" id="GO:0030791">
    <property type="term" value="F:arsenite methyltransferase activity"/>
    <property type="evidence" value="ECO:0007669"/>
    <property type="project" value="UniProtKB-EC"/>
</dbReference>
<accession>A0A553P4Y0</accession>
<dbReference type="EMBL" id="VCGU01000008">
    <property type="protein sequence ID" value="TRY72743.1"/>
    <property type="molecule type" value="Genomic_DNA"/>
</dbReference>
<dbReference type="Proteomes" id="UP000318571">
    <property type="component" value="Chromosome 7"/>
</dbReference>
<comment type="caution">
    <text evidence="11">The sequence shown here is derived from an EMBL/GenBank/DDBJ whole genome shotgun (WGS) entry which is preliminary data.</text>
</comment>
<dbReference type="PANTHER" id="PTHR43675">
    <property type="entry name" value="ARSENITE METHYLTRANSFERASE"/>
    <property type="match status" value="1"/>
</dbReference>
<keyword evidence="1" id="KW-0808">Transferase</keyword>
<dbReference type="SUPFAM" id="SSF53335">
    <property type="entry name" value="S-adenosyl-L-methionine-dependent methyltransferases"/>
    <property type="match status" value="1"/>
</dbReference>
<comment type="catalytic activity">
    <reaction evidence="7">
        <text>arsenic triglutathione + 2 [thioredoxin]-dithiol + 2 S-adenosyl-L-methionine + H2O = dimethylarsinous acid + 2 [thioredoxin]-disulfide + 3 glutathione + 2 S-adenosyl-L-homocysteine + 2 H(+)</text>
        <dbReference type="Rhea" id="RHEA:69464"/>
        <dbReference type="Rhea" id="RHEA-COMP:10698"/>
        <dbReference type="Rhea" id="RHEA-COMP:10700"/>
        <dbReference type="ChEBI" id="CHEBI:15377"/>
        <dbReference type="ChEBI" id="CHEBI:15378"/>
        <dbReference type="ChEBI" id="CHEBI:23808"/>
        <dbReference type="ChEBI" id="CHEBI:29950"/>
        <dbReference type="ChEBI" id="CHEBI:50058"/>
        <dbReference type="ChEBI" id="CHEBI:57856"/>
        <dbReference type="ChEBI" id="CHEBI:57925"/>
        <dbReference type="ChEBI" id="CHEBI:59789"/>
        <dbReference type="ChEBI" id="CHEBI:183640"/>
        <dbReference type="EC" id="2.1.1.137"/>
    </reaction>
</comment>